<dbReference type="Proteomes" id="UP000252357">
    <property type="component" value="Unassembled WGS sequence"/>
</dbReference>
<name>A0A368L6E6_9BURK</name>
<evidence type="ECO:0000313" key="4">
    <source>
        <dbReference type="Proteomes" id="UP000252357"/>
    </source>
</evidence>
<protein>
    <submittedName>
        <fullName evidence="3">DUF2782 domain-containing protein</fullName>
    </submittedName>
</protein>
<gene>
    <name evidence="3" type="ORF">DU000_00405</name>
</gene>
<reference evidence="3 4" key="1">
    <citation type="journal article" date="2018" name="Int. J. Syst. Evol. Microbiol.">
        <title>Parvibium lacunae gen. nov., sp. nov., a new member of the family Alcaligenaceae isolated from a freshwater pond.</title>
        <authorList>
            <person name="Chen W.M."/>
            <person name="Xie P.B."/>
            <person name="Hsu M.Y."/>
            <person name="Sheu S.Y."/>
        </authorList>
    </citation>
    <scope>NUCLEOTIDE SEQUENCE [LARGE SCALE GENOMIC DNA]</scope>
    <source>
        <strain evidence="3 4">KMB9</strain>
    </source>
</reference>
<keyword evidence="2" id="KW-0732">Signal</keyword>
<proteinExistence type="predicted"/>
<evidence type="ECO:0000313" key="3">
    <source>
        <dbReference type="EMBL" id="RCS59250.1"/>
    </source>
</evidence>
<organism evidence="3 4">
    <name type="scientific">Parvibium lacunae</name>
    <dbReference type="NCBI Taxonomy" id="1888893"/>
    <lineage>
        <taxon>Bacteria</taxon>
        <taxon>Pseudomonadati</taxon>
        <taxon>Pseudomonadota</taxon>
        <taxon>Betaproteobacteria</taxon>
        <taxon>Burkholderiales</taxon>
        <taxon>Alcaligenaceae</taxon>
        <taxon>Parvibium</taxon>
    </lineage>
</organism>
<dbReference type="Pfam" id="PF11191">
    <property type="entry name" value="DUF2782"/>
    <property type="match status" value="1"/>
</dbReference>
<keyword evidence="4" id="KW-1185">Reference proteome</keyword>
<evidence type="ECO:0000256" key="1">
    <source>
        <dbReference type="SAM" id="MobiDB-lite"/>
    </source>
</evidence>
<feature type="region of interest" description="Disordered" evidence="1">
    <location>
        <begin position="22"/>
        <end position="50"/>
    </location>
</feature>
<dbReference type="EMBL" id="QPGB01000001">
    <property type="protein sequence ID" value="RCS59250.1"/>
    <property type="molecule type" value="Genomic_DNA"/>
</dbReference>
<dbReference type="OrthoDB" id="5296182at2"/>
<comment type="caution">
    <text evidence="3">The sequence shown here is derived from an EMBL/GenBank/DDBJ whole genome shotgun (WGS) entry which is preliminary data.</text>
</comment>
<accession>A0A368L6E6</accession>
<dbReference type="AlphaFoldDB" id="A0A368L6E6"/>
<sequence>MSAVLPSLLLALCLVSLPAQAQKNGPVTPTVPPPKLEPLPEIKAPPGAVDDLEPAVTIRRKGNDTLEEYRRGGKVYMIKVTPGNGLPPYYLIDQDGSGRFLARDAAGNPMAVPQWLLFEF</sequence>
<feature type="signal peptide" evidence="2">
    <location>
        <begin position="1"/>
        <end position="21"/>
    </location>
</feature>
<feature type="chain" id="PRO_5017033596" evidence="2">
    <location>
        <begin position="22"/>
        <end position="120"/>
    </location>
</feature>
<dbReference type="Gene3D" id="2.20.130.30">
    <property type="entry name" value="Protein of unknown function DUF2782"/>
    <property type="match status" value="1"/>
</dbReference>
<dbReference type="InterPro" id="IPR021357">
    <property type="entry name" value="DUF2782"/>
</dbReference>
<evidence type="ECO:0000256" key="2">
    <source>
        <dbReference type="SAM" id="SignalP"/>
    </source>
</evidence>